<evidence type="ECO:0000259" key="3">
    <source>
        <dbReference type="Pfam" id="PF00501"/>
    </source>
</evidence>
<organism evidence="5 6">
    <name type="scientific">Linnemannia gamsii</name>
    <dbReference type="NCBI Taxonomy" id="64522"/>
    <lineage>
        <taxon>Eukaryota</taxon>
        <taxon>Fungi</taxon>
        <taxon>Fungi incertae sedis</taxon>
        <taxon>Mucoromycota</taxon>
        <taxon>Mortierellomycotina</taxon>
        <taxon>Mortierellomycetes</taxon>
        <taxon>Mortierellales</taxon>
        <taxon>Mortierellaceae</taxon>
        <taxon>Linnemannia</taxon>
    </lineage>
</organism>
<keyword evidence="1" id="KW-0596">Phosphopantetheine</keyword>
<dbReference type="InterPro" id="IPR001242">
    <property type="entry name" value="Condensation_dom"/>
</dbReference>
<proteinExistence type="predicted"/>
<feature type="domain" description="Condensation" evidence="4">
    <location>
        <begin position="9"/>
        <end position="439"/>
    </location>
</feature>
<dbReference type="Gene3D" id="3.30.559.10">
    <property type="entry name" value="Chloramphenicol acetyltransferase-like domain"/>
    <property type="match status" value="1"/>
</dbReference>
<evidence type="ECO:0000256" key="2">
    <source>
        <dbReference type="ARBA" id="ARBA00022553"/>
    </source>
</evidence>
<dbReference type="OrthoDB" id="2428140at2759"/>
<dbReference type="Gene3D" id="3.40.50.980">
    <property type="match status" value="2"/>
</dbReference>
<dbReference type="Proteomes" id="UP000823405">
    <property type="component" value="Unassembled WGS sequence"/>
</dbReference>
<evidence type="ECO:0000313" key="6">
    <source>
        <dbReference type="Proteomes" id="UP000823405"/>
    </source>
</evidence>
<sequence length="638" mass="70749">MLACADPATYPLSAAQMEIWLAQQINPDSPIYNISQSTEIHGIVDQTLFEAALRQVISEAESLRLQFMESGDGIQQFVGSPNWSLPFIDVSAEVDPQDAAQAWMKADYEKPINLLHGPLFNYTLLKVAHDRFFWYQRNHHIALDGAGRVLITQRVAQVYSAMVKGLEAEAHSFGPLSLLLENDARYRASAQFTEDRTYWLGHCANWPEPVTLAGKQAPALHHQLRQTTYLSSEAVRKLAAEARHLAQLMMAVTAAYLYRLTGAQEVVLGFPVKARFNEDRHIPGMVSNVLPIRLTVRPDISLSALMEQAAQEMQGGLAHQRYRSEALHRALGRAPSQPLFGPMINIMEFDYGLSFGEHASTTHNLVNVLVEDLMIAVYTLSDDRPLRIDFNANPALYTTDELIAHQRRFLKFLNVLATEPTQSIGSIDLLDAAERQQLLVEWNATEHVYSAHQCIHQVFEEQVERLPYATALVYKDQVLSYAELNARSNRLAHQLIELGVQPDARVAICVERSPAMVVGLLAILKAGGAYVPLDPAYPSERLMHILADAAPTILLADAAGRAALGEATLTSLTVFDPNRLPESPLTNPQVPELTSHHLAYVIYTSGSTGMPKGVMVEHRSVVNLAQAQTAYFAIRPSS</sequence>
<dbReference type="Pfam" id="PF00501">
    <property type="entry name" value="AMP-binding"/>
    <property type="match status" value="1"/>
</dbReference>
<protein>
    <recommendedName>
        <fullName evidence="7">Nonribosomal peptide synthetase</fullName>
    </recommendedName>
</protein>
<name>A0A9P6UX35_9FUNG</name>
<dbReference type="Gene3D" id="3.30.559.30">
    <property type="entry name" value="Nonribosomal peptide synthetase, condensation domain"/>
    <property type="match status" value="1"/>
</dbReference>
<dbReference type="InterPro" id="IPR023213">
    <property type="entry name" value="CAT-like_dom_sf"/>
</dbReference>
<dbReference type="InterPro" id="IPR000873">
    <property type="entry name" value="AMP-dep_synth/lig_dom"/>
</dbReference>
<reference evidence="5" key="1">
    <citation type="journal article" date="2020" name="Fungal Divers.">
        <title>Resolving the Mortierellaceae phylogeny through synthesis of multi-gene phylogenetics and phylogenomics.</title>
        <authorList>
            <person name="Vandepol N."/>
            <person name="Liber J."/>
            <person name="Desiro A."/>
            <person name="Na H."/>
            <person name="Kennedy M."/>
            <person name="Barry K."/>
            <person name="Grigoriev I.V."/>
            <person name="Miller A.N."/>
            <person name="O'Donnell K."/>
            <person name="Stajich J.E."/>
            <person name="Bonito G."/>
        </authorList>
    </citation>
    <scope>NUCLEOTIDE SEQUENCE</scope>
    <source>
        <strain evidence="5">NVP60</strain>
    </source>
</reference>
<dbReference type="PANTHER" id="PTHR45527">
    <property type="entry name" value="NONRIBOSOMAL PEPTIDE SYNTHETASE"/>
    <property type="match status" value="1"/>
</dbReference>
<evidence type="ECO:0000256" key="1">
    <source>
        <dbReference type="ARBA" id="ARBA00022450"/>
    </source>
</evidence>
<dbReference type="GO" id="GO:0005829">
    <property type="term" value="C:cytosol"/>
    <property type="evidence" value="ECO:0007669"/>
    <property type="project" value="TreeGrafter"/>
</dbReference>
<evidence type="ECO:0008006" key="7">
    <source>
        <dbReference type="Google" id="ProtNLM"/>
    </source>
</evidence>
<accession>A0A9P6UX35</accession>
<comment type="caution">
    <text evidence="5">The sequence shown here is derived from an EMBL/GenBank/DDBJ whole genome shotgun (WGS) entry which is preliminary data.</text>
</comment>
<dbReference type="PROSITE" id="PS00455">
    <property type="entry name" value="AMP_BINDING"/>
    <property type="match status" value="1"/>
</dbReference>
<dbReference type="GO" id="GO:0009366">
    <property type="term" value="C:enterobactin synthetase complex"/>
    <property type="evidence" value="ECO:0007669"/>
    <property type="project" value="TreeGrafter"/>
</dbReference>
<dbReference type="FunFam" id="3.40.50.980:FF:000001">
    <property type="entry name" value="Non-ribosomal peptide synthetase"/>
    <property type="match status" value="1"/>
</dbReference>
<feature type="domain" description="AMP-dependent synthetase/ligase" evidence="3">
    <location>
        <begin position="459"/>
        <end position="628"/>
    </location>
</feature>
<keyword evidence="6" id="KW-1185">Reference proteome</keyword>
<evidence type="ECO:0000259" key="4">
    <source>
        <dbReference type="Pfam" id="PF00668"/>
    </source>
</evidence>
<dbReference type="GO" id="GO:0047527">
    <property type="term" value="F:2,3-dihydroxybenzoate-serine ligase activity"/>
    <property type="evidence" value="ECO:0007669"/>
    <property type="project" value="TreeGrafter"/>
</dbReference>
<dbReference type="SUPFAM" id="SSF52777">
    <property type="entry name" value="CoA-dependent acyltransferases"/>
    <property type="match status" value="2"/>
</dbReference>
<dbReference type="GO" id="GO:0031177">
    <property type="term" value="F:phosphopantetheine binding"/>
    <property type="evidence" value="ECO:0007669"/>
    <property type="project" value="TreeGrafter"/>
</dbReference>
<dbReference type="InterPro" id="IPR020845">
    <property type="entry name" value="AMP-binding_CS"/>
</dbReference>
<evidence type="ECO:0000313" key="5">
    <source>
        <dbReference type="EMBL" id="KAG0323183.1"/>
    </source>
</evidence>
<dbReference type="SUPFAM" id="SSF56801">
    <property type="entry name" value="Acetyl-CoA synthetase-like"/>
    <property type="match status" value="1"/>
</dbReference>
<dbReference type="Pfam" id="PF00668">
    <property type="entry name" value="Condensation"/>
    <property type="match status" value="1"/>
</dbReference>
<gene>
    <name evidence="5" type="ORF">BGZ97_012341</name>
</gene>
<dbReference type="PANTHER" id="PTHR45527:SF1">
    <property type="entry name" value="FATTY ACID SYNTHASE"/>
    <property type="match status" value="1"/>
</dbReference>
<dbReference type="GO" id="GO:0009239">
    <property type="term" value="P:enterobactin biosynthetic process"/>
    <property type="evidence" value="ECO:0007669"/>
    <property type="project" value="TreeGrafter"/>
</dbReference>
<dbReference type="EMBL" id="JAAAIN010000008">
    <property type="protein sequence ID" value="KAG0323183.1"/>
    <property type="molecule type" value="Genomic_DNA"/>
</dbReference>
<dbReference type="AlphaFoldDB" id="A0A9P6UX35"/>
<dbReference type="GO" id="GO:0043041">
    <property type="term" value="P:amino acid activation for nonribosomal peptide biosynthetic process"/>
    <property type="evidence" value="ECO:0007669"/>
    <property type="project" value="TreeGrafter"/>
</dbReference>
<keyword evidence="2" id="KW-0597">Phosphoprotein</keyword>